<dbReference type="OrthoDB" id="447903at2759"/>
<dbReference type="AlphaFoldDB" id="A0A7J6L0M4"/>
<dbReference type="EMBL" id="JAAPAO010000890">
    <property type="protein sequence ID" value="KAF4652732.1"/>
    <property type="molecule type" value="Genomic_DNA"/>
</dbReference>
<name>A0A7J6L0M4_PERCH</name>
<evidence type="ECO:0000313" key="2">
    <source>
        <dbReference type="Proteomes" id="UP000591131"/>
    </source>
</evidence>
<keyword evidence="2" id="KW-1185">Reference proteome</keyword>
<accession>A0A7J6L0M4</accession>
<reference evidence="1 2" key="1">
    <citation type="submission" date="2020-04" db="EMBL/GenBank/DDBJ databases">
        <title>Perkinsus chesapeaki whole genome sequence.</title>
        <authorList>
            <person name="Bogema D.R."/>
        </authorList>
    </citation>
    <scope>NUCLEOTIDE SEQUENCE [LARGE SCALE GENOMIC DNA]</scope>
    <source>
        <strain evidence="1">ATCC PRA-425</strain>
    </source>
</reference>
<organism evidence="1 2">
    <name type="scientific">Perkinsus chesapeaki</name>
    <name type="common">Clam parasite</name>
    <name type="synonym">Perkinsus andrewsi</name>
    <dbReference type="NCBI Taxonomy" id="330153"/>
    <lineage>
        <taxon>Eukaryota</taxon>
        <taxon>Sar</taxon>
        <taxon>Alveolata</taxon>
        <taxon>Perkinsozoa</taxon>
        <taxon>Perkinsea</taxon>
        <taxon>Perkinsida</taxon>
        <taxon>Perkinsidae</taxon>
        <taxon>Perkinsus</taxon>
    </lineage>
</organism>
<protein>
    <submittedName>
        <fullName evidence="1">Uncharacterized protein</fullName>
    </submittedName>
</protein>
<evidence type="ECO:0000313" key="1">
    <source>
        <dbReference type="EMBL" id="KAF4652732.1"/>
    </source>
</evidence>
<comment type="caution">
    <text evidence="1">The sequence shown here is derived from an EMBL/GenBank/DDBJ whole genome shotgun (WGS) entry which is preliminary data.</text>
</comment>
<gene>
    <name evidence="1" type="ORF">FOL47_010890</name>
</gene>
<dbReference type="Proteomes" id="UP000591131">
    <property type="component" value="Unassembled WGS sequence"/>
</dbReference>
<proteinExistence type="predicted"/>
<sequence length="176" mass="18925">MFLPNQNQMRADFPVDPQPSCYNTQSFWMEDNDESTTTSSASVAMKSLGLPPASSFQTASNGDMDWSFGTAAAPKTPAQKVPHVIDLCGTPSTDASCLSARSGPSSMSLGDLRVALQASHKRMRALVEEEAAALAAQQSAEEQPLRTPPSKVLCREMVRGSEGGNRLKQWAERSGF</sequence>